<dbReference type="PIRSF" id="PIRSF033239">
    <property type="entry name" value="ExoD"/>
    <property type="match status" value="1"/>
</dbReference>
<keyword evidence="1" id="KW-1133">Transmembrane helix</keyword>
<comment type="caution">
    <text evidence="2">The sequence shown here is derived from an EMBL/GenBank/DDBJ whole genome shotgun (WGS) entry which is preliminary data.</text>
</comment>
<evidence type="ECO:0000256" key="1">
    <source>
        <dbReference type="SAM" id="Phobius"/>
    </source>
</evidence>
<organism evidence="2 3">
    <name type="scientific">Terrihabitans rhizophilus</name>
    <dbReference type="NCBI Taxonomy" id="3092662"/>
    <lineage>
        <taxon>Bacteria</taxon>
        <taxon>Pseudomonadati</taxon>
        <taxon>Pseudomonadota</taxon>
        <taxon>Alphaproteobacteria</taxon>
        <taxon>Hyphomicrobiales</taxon>
        <taxon>Terrihabitans</taxon>
    </lineage>
</organism>
<feature type="transmembrane region" description="Helical" evidence="1">
    <location>
        <begin position="124"/>
        <end position="144"/>
    </location>
</feature>
<accession>A0ABU4RN26</accession>
<dbReference type="InterPro" id="IPR010331">
    <property type="entry name" value="ExoD"/>
</dbReference>
<dbReference type="PANTHER" id="PTHR41795">
    <property type="entry name" value="EXOPOLYSACCHARIDE SYNTHESIS PROTEIN"/>
    <property type="match status" value="1"/>
</dbReference>
<proteinExistence type="predicted"/>
<dbReference type="EMBL" id="JAXAFJ010000002">
    <property type="protein sequence ID" value="MDX6805633.1"/>
    <property type="molecule type" value="Genomic_DNA"/>
</dbReference>
<keyword evidence="3" id="KW-1185">Reference proteome</keyword>
<dbReference type="PANTHER" id="PTHR41795:SF1">
    <property type="entry name" value="EXOPOLYSACCHARIDE SYNTHESIS PROTEIN"/>
    <property type="match status" value="1"/>
</dbReference>
<feature type="transmembrane region" description="Helical" evidence="1">
    <location>
        <begin position="169"/>
        <end position="193"/>
    </location>
</feature>
<name>A0ABU4RN26_9HYPH</name>
<sequence>MEQRAPRTSELISELPNSFPGEKLTLGELIAALSNRAFGMSILLFAIPNIFPMPPGIPAISGGILMLFGMQLALGRESLWLPERLERRSIGRDTLTRIAERSVPWIRRFERFSKPRMEQFTTPFARRGVGVMIFVLGLVLLMPFPLLGNIPPGMACCVFGLGLVERDGLIVMLGYGASVIALLITAFASYMIYAGVTWFF</sequence>
<dbReference type="Pfam" id="PF06055">
    <property type="entry name" value="ExoD"/>
    <property type="match status" value="1"/>
</dbReference>
<protein>
    <submittedName>
        <fullName evidence="2">Exopolysaccharide biosynthesis protein</fullName>
    </submittedName>
</protein>
<gene>
    <name evidence="2" type="ORF">SCD90_06125</name>
</gene>
<dbReference type="Proteomes" id="UP001274321">
    <property type="component" value="Unassembled WGS sequence"/>
</dbReference>
<keyword evidence="1" id="KW-0812">Transmembrane</keyword>
<reference evidence="2 3" key="1">
    <citation type="submission" date="2023-11" db="EMBL/GenBank/DDBJ databases">
        <authorList>
            <person name="Bao R."/>
        </authorList>
    </citation>
    <scope>NUCLEOTIDE SEQUENCE [LARGE SCALE GENOMIC DNA]</scope>
    <source>
        <strain evidence="2 3">PJ23</strain>
    </source>
</reference>
<keyword evidence="1" id="KW-0472">Membrane</keyword>
<dbReference type="RefSeq" id="WP_319843742.1">
    <property type="nucleotide sequence ID" value="NZ_JAXAFJ010000002.1"/>
</dbReference>
<evidence type="ECO:0000313" key="3">
    <source>
        <dbReference type="Proteomes" id="UP001274321"/>
    </source>
</evidence>
<evidence type="ECO:0000313" key="2">
    <source>
        <dbReference type="EMBL" id="MDX6805633.1"/>
    </source>
</evidence>